<reference evidence="1 2" key="1">
    <citation type="submission" date="2019-04" db="EMBL/GenBank/DDBJ databases">
        <authorList>
            <consortium name="Wellcome Sanger Institute Data Sharing"/>
        </authorList>
    </citation>
    <scope>NUCLEOTIDE SEQUENCE [LARGE SCALE GENOMIC DNA]</scope>
</reference>
<dbReference type="SUPFAM" id="SSF56399">
    <property type="entry name" value="ADP-ribosylation"/>
    <property type="match status" value="4"/>
</dbReference>
<dbReference type="AlphaFoldDB" id="A0A8C9V0E1"/>
<dbReference type="PANTHER" id="PTHR36542:SF2">
    <property type="entry name" value="GIG2-LIKE PROTEIN DRED-RELATED"/>
    <property type="match status" value="1"/>
</dbReference>
<proteinExistence type="predicted"/>
<dbReference type="GeneTree" id="ENSGT00940000163496"/>
<evidence type="ECO:0008006" key="3">
    <source>
        <dbReference type="Google" id="ProtNLM"/>
    </source>
</evidence>
<protein>
    <recommendedName>
        <fullName evidence="3">Grass carp reovirus (GCRV)-induced gene 2p</fullName>
    </recommendedName>
</protein>
<sequence>MWAEDDFNPSAGPCLDSYAEPIENGTYIMYHGTTRQAAQQILESGFHQSPDGMLGRGVYVSRDLQKASRYPLHLPEHQRVVLKLKVRVGRVKRIDCQGHPLQKTWHDHGYDTAWCPPNCRMVKSGLEEDCVWNPSRITVIGVIHPKMKNISRITPRNNETYTMYHGTTKEAAREIEASGFRQSKDGMLGPGVYVSRDFEKASRYPLNISDDQREVLKLKVNVGKVKKIDCQRHPMQKSWHDRGYDTAWCPPNCGMVKSGLEEDCVWDPSRITIMGTRRPETRVAITMWAEDHFNPPAGACWLGGSAEPRENGTYIMYHGTTRQAAQQIMASGFRQSADGMLGRGVYVSRDLQKASRYPLHLPEHQRVVLKLKVRVGKVKKIDYQGHPLQKTWHNHGYDTAWCPPGCGMVKSGLEEDCVWDPSRITDDFTPCSTPCLGSCTEPVENGTYIMYHGTSRQAAQQIMAHGFCQSADGMLGRGVYVSRDLQKASRYPLHLPEHQRVVLKLKVRVGRVKRIDYQGHPLQKTWHNHGYDTAWCPPGCGMVKSGLEEDCVWDPSRITVIGVIYPKTCDAMHYTYYTHS</sequence>
<organism evidence="1 2">
    <name type="scientific">Scleropages formosus</name>
    <name type="common">Asian bonytongue</name>
    <name type="synonym">Osteoglossum formosum</name>
    <dbReference type="NCBI Taxonomy" id="113540"/>
    <lineage>
        <taxon>Eukaryota</taxon>
        <taxon>Metazoa</taxon>
        <taxon>Chordata</taxon>
        <taxon>Craniata</taxon>
        <taxon>Vertebrata</taxon>
        <taxon>Euteleostomi</taxon>
        <taxon>Actinopterygii</taxon>
        <taxon>Neopterygii</taxon>
        <taxon>Teleostei</taxon>
        <taxon>Osteoglossocephala</taxon>
        <taxon>Osteoglossomorpha</taxon>
        <taxon>Osteoglossiformes</taxon>
        <taxon>Osteoglossidae</taxon>
        <taxon>Scleropages</taxon>
    </lineage>
</organism>
<dbReference type="Gene3D" id="3.90.175.10">
    <property type="entry name" value="Diphtheria Toxin, domain 1"/>
    <property type="match status" value="4"/>
</dbReference>
<reference evidence="1" key="2">
    <citation type="submission" date="2025-08" db="UniProtKB">
        <authorList>
            <consortium name="Ensembl"/>
        </authorList>
    </citation>
    <scope>IDENTIFICATION</scope>
</reference>
<dbReference type="FunFam" id="3.90.175.10:FF:000001">
    <property type="entry name" value="Grass carp reovirus (GCRV)-induced gene 2e"/>
    <property type="match status" value="4"/>
</dbReference>
<evidence type="ECO:0000313" key="2">
    <source>
        <dbReference type="Proteomes" id="UP000694397"/>
    </source>
</evidence>
<keyword evidence="2" id="KW-1185">Reference proteome</keyword>
<dbReference type="Ensembl" id="ENSSFOT00015009164.2">
    <property type="protein sequence ID" value="ENSSFOP00015009039.2"/>
    <property type="gene ID" value="ENSSFOG00015005876.2"/>
</dbReference>
<dbReference type="OrthoDB" id="425894at2759"/>
<dbReference type="PANTHER" id="PTHR36542">
    <property type="entry name" value="GIG2-LIKE PROTEIN DRED-RELATED"/>
    <property type="match status" value="1"/>
</dbReference>
<dbReference type="Proteomes" id="UP000694397">
    <property type="component" value="Chromosome 3"/>
</dbReference>
<name>A0A8C9V0E1_SCLFO</name>
<accession>A0A8C9V0E1</accession>
<reference evidence="1" key="3">
    <citation type="submission" date="2025-09" db="UniProtKB">
        <authorList>
            <consortium name="Ensembl"/>
        </authorList>
    </citation>
    <scope>IDENTIFICATION</scope>
</reference>
<evidence type="ECO:0000313" key="1">
    <source>
        <dbReference type="Ensembl" id="ENSSFOP00015009039.2"/>
    </source>
</evidence>
<dbReference type="GO" id="GO:0005737">
    <property type="term" value="C:cytoplasm"/>
    <property type="evidence" value="ECO:0007669"/>
    <property type="project" value="TreeGrafter"/>
</dbReference>